<accession>A0A0S4IKZ0</accession>
<dbReference type="Proteomes" id="UP000051952">
    <property type="component" value="Unassembled WGS sequence"/>
</dbReference>
<dbReference type="OrthoDB" id="264795at2759"/>
<evidence type="ECO:0000313" key="3">
    <source>
        <dbReference type="EMBL" id="CUE64119.1"/>
    </source>
</evidence>
<dbReference type="PANTHER" id="PTHR12436:SF3">
    <property type="entry name" value="GERMINAL-CENTER ASSOCIATED NUCLEAR PROTEIN"/>
    <property type="match status" value="1"/>
</dbReference>
<dbReference type="GO" id="GO:0070390">
    <property type="term" value="C:transcription export complex 2"/>
    <property type="evidence" value="ECO:0007669"/>
    <property type="project" value="TreeGrafter"/>
</dbReference>
<dbReference type="Gene3D" id="1.25.40.990">
    <property type="match status" value="1"/>
</dbReference>
<dbReference type="InterPro" id="IPR045107">
    <property type="entry name" value="SAC3/GANP/THP3"/>
</dbReference>
<evidence type="ECO:0000313" key="4">
    <source>
        <dbReference type="Proteomes" id="UP000051952"/>
    </source>
</evidence>
<keyword evidence="4" id="KW-1185">Reference proteome</keyword>
<feature type="region of interest" description="Disordered" evidence="1">
    <location>
        <begin position="1288"/>
        <end position="1308"/>
    </location>
</feature>
<feature type="region of interest" description="Disordered" evidence="1">
    <location>
        <begin position="797"/>
        <end position="869"/>
    </location>
</feature>
<organism evidence="3 4">
    <name type="scientific">Bodo saltans</name>
    <name type="common">Flagellated protozoan</name>
    <dbReference type="NCBI Taxonomy" id="75058"/>
    <lineage>
        <taxon>Eukaryota</taxon>
        <taxon>Discoba</taxon>
        <taxon>Euglenozoa</taxon>
        <taxon>Kinetoplastea</taxon>
        <taxon>Metakinetoplastina</taxon>
        <taxon>Eubodonida</taxon>
        <taxon>Bodonidae</taxon>
        <taxon>Bodo</taxon>
    </lineage>
</organism>
<feature type="region of interest" description="Disordered" evidence="1">
    <location>
        <begin position="543"/>
        <end position="585"/>
    </location>
</feature>
<dbReference type="GO" id="GO:0006406">
    <property type="term" value="P:mRNA export from nucleus"/>
    <property type="evidence" value="ECO:0007669"/>
    <property type="project" value="TreeGrafter"/>
</dbReference>
<name>A0A0S4IKZ0_BODSA</name>
<proteinExistence type="predicted"/>
<gene>
    <name evidence="3" type="ORF">BSAL_50415</name>
</gene>
<feature type="compositionally biased region" description="Basic and acidic residues" evidence="1">
    <location>
        <begin position="958"/>
        <end position="970"/>
    </location>
</feature>
<protein>
    <recommendedName>
        <fullName evidence="2">SAC3/GANP/THP3 conserved domain-containing protein</fullName>
    </recommendedName>
</protein>
<dbReference type="InterPro" id="IPR005062">
    <property type="entry name" value="SAC3/GANP/THP3_conserved"/>
</dbReference>
<dbReference type="EMBL" id="CYKH01000040">
    <property type="protein sequence ID" value="CUE64119.1"/>
    <property type="molecule type" value="Genomic_DNA"/>
</dbReference>
<dbReference type="VEuPathDB" id="TriTrypDB:BSAL_50415"/>
<feature type="compositionally biased region" description="Acidic residues" evidence="1">
    <location>
        <begin position="545"/>
        <end position="563"/>
    </location>
</feature>
<evidence type="ECO:0000259" key="2">
    <source>
        <dbReference type="Pfam" id="PF03399"/>
    </source>
</evidence>
<dbReference type="Pfam" id="PF03399">
    <property type="entry name" value="SAC3_GANP"/>
    <property type="match status" value="1"/>
</dbReference>
<feature type="region of interest" description="Disordered" evidence="1">
    <location>
        <begin position="1200"/>
        <end position="1225"/>
    </location>
</feature>
<feature type="compositionally biased region" description="Low complexity" evidence="1">
    <location>
        <begin position="759"/>
        <end position="771"/>
    </location>
</feature>
<feature type="region of interest" description="Disordered" evidence="1">
    <location>
        <begin position="758"/>
        <end position="777"/>
    </location>
</feature>
<dbReference type="GO" id="GO:0005737">
    <property type="term" value="C:cytoplasm"/>
    <property type="evidence" value="ECO:0007669"/>
    <property type="project" value="TreeGrafter"/>
</dbReference>
<feature type="compositionally biased region" description="Basic and acidic residues" evidence="1">
    <location>
        <begin position="803"/>
        <end position="812"/>
    </location>
</feature>
<evidence type="ECO:0000256" key="1">
    <source>
        <dbReference type="SAM" id="MobiDB-lite"/>
    </source>
</evidence>
<feature type="region of interest" description="Disordered" evidence="1">
    <location>
        <begin position="948"/>
        <end position="973"/>
    </location>
</feature>
<reference evidence="4" key="1">
    <citation type="submission" date="2015-09" db="EMBL/GenBank/DDBJ databases">
        <authorList>
            <consortium name="Pathogen Informatics"/>
        </authorList>
    </citation>
    <scope>NUCLEOTIDE SEQUENCE [LARGE SCALE GENOMIC DNA]</scope>
    <source>
        <strain evidence="4">Lake Konstanz</strain>
    </source>
</reference>
<sequence>MLKEAIQSVDLLLSETSHRPNSAAPFTKLAPIPQCSLGEAIALIGDQSCTRHIFESSTLGVESFSRAFAGKDTDATKMRHPNALDKSMHFLVHHYLRAPKDVRMLINHTDVWEYLWDRMRQIRTDWTKQLPVSTTDHLCVRRIKWLQFNVASMFVAAAVRSRTVSGCEKFMQHKWNYMESVSQTFSDLLLFYRMEGRLRCSEFVSIMVLFTGLRIMHKSETHASFCKWNETTQYFEEPCDAMNVADVYKELEFQPQVCGTRHVRNALRVVHSAHQGNWFEYFELCKSLPWSSLQRCVLFCSFSYMRYRAVMTLLCTRPNKIGAARFRGSMTIAELTDRLMFDSIADCVSFLTVIGVDEFLSDDRQHIKLSDASNRWLPMIQDPFKFFEHLLNVKQRLSFPPQRDFIGFQPYEPALQQEESAAVVEDVMLAADETFESPTTASATDGGHTSTGVMTSSGTATTTSAGMVADVSSPRCPINCMDILEPYCPMYTEDLANMELVDASEEQWFGSIRAARRTMLGLDPEDEEANDGDSFVTESDILDERFDDDNDEPSCADNIESEDSNILQPDEAPRENNEEDGNDDDLTDTAALKAVLRAAAAVRELQESNSIYDTVRIAREQQFQSRLTFEVVTEPKARKLLEEASASSFNALGEAEAASRHKMLERQSRAEKQQAGPLLFKVATTKAAITPHNGPLLGLMEPTPATIISAAPSLTRVKEIQTTPSLPSTASVPPFSSTATMVPVDSVMPIISSQPSLPNTPFTPFGGPSPTVESPLQIPRSTASYKVSAIDATAAAAAVESSGDAKDPDDAKKKKRSRIDESDGNLSNIVQNVATTYHADNDDSKDDTGGSSTHRSRLETHNQETSVNQGTLAHHLAVASSGGSSSAAAATSILLDQQLPPSSSSSVAQTRSAAELLALRQGAYRDSLKRALRASKNTIASFVVRNEETTAHYHHHPTQKETTTRKEIHSEATTTSSYRIKDWMSPFLSLMAIVPLQASPVTVPLWAASAQQTGSSRASGVNIVRITRTFGEDDSLGGGDAGGIVSGGGGVEMTSIDMASMVVVCGDLSSPSASTTTSSKRRVSSSSVTERIAAMLKNLSTPTSERCTSGCVIAEADETRLLLPTTSTEDDHLPTIIEDSATVVGLPANSSFSSFYEPPRSSTTKTASPFHQKNSATLNEEFHQSRPHHMADGFQIRRSAVAARRSRGGSGSHRLFAPPTHRRGDHTFARPLLLQEFYDTTAVNSAIDTGSTPQPTAAAVVATNSIVELRNSVACYVVASSDIEHMHFNNHNDSSERRADAAAGQQQHHHHATSITLIMCLDYSSPDDAESVERQEAIVIAVAKKAAVAAAAAKSSGTSQQQGATYVAGIVVVVDTPNGDAGSIRTVENIVTETFWHAFDQEETRSPRAMGCTATVNTSKRSPAAAHPPLGRYTPKKSNEAVIDPVSGFFSLRKTHQPDIMVHHTAVKRSRGVEGENDERPVLVILPVQRLFQQALASPLFLGSTNYDWLVGRGLVSCLRTLTEHYTQRGEVTAETLLSERLGIRRRYDHNHRSRPTFSDCLAHGQSAGRWATGQNAHDISG</sequence>
<dbReference type="PANTHER" id="PTHR12436">
    <property type="entry name" value="80 KDA MCM3-ASSOCIATED PROTEIN"/>
    <property type="match status" value="1"/>
</dbReference>
<feature type="domain" description="SAC3/GANP/THP3 conserved" evidence="2">
    <location>
        <begin position="59"/>
        <end position="356"/>
    </location>
</feature>
<feature type="compositionally biased region" description="Basic and acidic residues" evidence="1">
    <location>
        <begin position="839"/>
        <end position="848"/>
    </location>
</feature>
<feature type="compositionally biased region" description="Polar residues" evidence="1">
    <location>
        <begin position="824"/>
        <end position="835"/>
    </location>
</feature>
<feature type="region of interest" description="Disordered" evidence="1">
    <location>
        <begin position="1414"/>
        <end position="1437"/>
    </location>
</feature>